<dbReference type="GO" id="GO:0020037">
    <property type="term" value="F:heme binding"/>
    <property type="evidence" value="ECO:0007669"/>
    <property type="project" value="InterPro"/>
</dbReference>
<dbReference type="PANTHER" id="PTHR35889">
    <property type="entry name" value="CYCLOINULO-OLIGOSACCHARIDE FRUCTANOTRANSFERASE-RELATED"/>
    <property type="match status" value="1"/>
</dbReference>
<name>A0A2K9NQ73_BACTC</name>
<dbReference type="AlphaFoldDB" id="A0A2K9NQ73"/>
<dbReference type="Proteomes" id="UP000235584">
    <property type="component" value="Chromosome"/>
</dbReference>
<dbReference type="SUPFAM" id="SSF46626">
    <property type="entry name" value="Cytochrome c"/>
    <property type="match status" value="1"/>
</dbReference>
<evidence type="ECO:0000313" key="2">
    <source>
        <dbReference type="Proteomes" id="UP000235584"/>
    </source>
</evidence>
<dbReference type="Pfam" id="PF07635">
    <property type="entry name" value="PSCyt1"/>
    <property type="match status" value="1"/>
</dbReference>
<dbReference type="KEGG" id="bsto:C0V70_05935"/>
<gene>
    <name evidence="1" type="ORF">C0V70_05935</name>
</gene>
<dbReference type="InterPro" id="IPR011429">
    <property type="entry name" value="Cyt_c_Planctomycete-type"/>
</dbReference>
<dbReference type="PROSITE" id="PS51257">
    <property type="entry name" value="PROKAR_LIPOPROTEIN"/>
    <property type="match status" value="1"/>
</dbReference>
<evidence type="ECO:0000313" key="1">
    <source>
        <dbReference type="EMBL" id="AUN97661.1"/>
    </source>
</evidence>
<accession>A0A2K9NQ73</accession>
<protein>
    <submittedName>
        <fullName evidence="1">Uncharacterized protein</fullName>
    </submittedName>
</protein>
<dbReference type="GO" id="GO:0009055">
    <property type="term" value="F:electron transfer activity"/>
    <property type="evidence" value="ECO:0007669"/>
    <property type="project" value="InterPro"/>
</dbReference>
<dbReference type="PROSITE" id="PS51007">
    <property type="entry name" value="CYTC"/>
    <property type="match status" value="1"/>
</dbReference>
<reference evidence="1 2" key="1">
    <citation type="submission" date="2018-01" db="EMBL/GenBank/DDBJ databases">
        <title>Complete genome sequence of Bacteriovorax stolpii DSM12778.</title>
        <authorList>
            <person name="Tang B."/>
            <person name="Chang J."/>
        </authorList>
    </citation>
    <scope>NUCLEOTIDE SEQUENCE [LARGE SCALE GENOMIC DNA]</scope>
    <source>
        <strain evidence="1 2">DSM 12778</strain>
    </source>
</reference>
<dbReference type="InterPro" id="IPR009056">
    <property type="entry name" value="Cyt_c-like_dom"/>
</dbReference>
<dbReference type="PANTHER" id="PTHR35889:SF3">
    <property type="entry name" value="F-BOX DOMAIN-CONTAINING PROTEIN"/>
    <property type="match status" value="1"/>
</dbReference>
<sequence length="229" mass="25276">MIFKRLKLIFFFGICLSLLSCSYRKEKTSNFEVTFNPSMLEKISYQMVNQQIFTPKCISCHGDSGGVNLESYTAVVGHLAKIKQSALKEQSMPKSPYPKLTEQDLILLATWIQAGAPETALDGSSLPPIQIEPLKPTFKSIQQNILLKKCIVCHSAGNEAERVSLDSPEEMIDSPYGIITPGDPDESGLVLVTLPTARKRMPPPKSGLAALKPEEIEIVKQWIINGAKD</sequence>
<dbReference type="RefSeq" id="WP_102242956.1">
    <property type="nucleotide sequence ID" value="NZ_CP025704.1"/>
</dbReference>
<proteinExistence type="predicted"/>
<dbReference type="InterPro" id="IPR036909">
    <property type="entry name" value="Cyt_c-like_dom_sf"/>
</dbReference>
<keyword evidence="2" id="KW-1185">Reference proteome</keyword>
<dbReference type="EMBL" id="CP025704">
    <property type="protein sequence ID" value="AUN97661.1"/>
    <property type="molecule type" value="Genomic_DNA"/>
</dbReference>
<organism evidence="1 2">
    <name type="scientific">Bacteriovorax stolpii</name>
    <name type="common">Bdellovibrio stolpii</name>
    <dbReference type="NCBI Taxonomy" id="960"/>
    <lineage>
        <taxon>Bacteria</taxon>
        <taxon>Pseudomonadati</taxon>
        <taxon>Bdellovibrionota</taxon>
        <taxon>Bacteriovoracia</taxon>
        <taxon>Bacteriovoracales</taxon>
        <taxon>Bacteriovoracaceae</taxon>
        <taxon>Bacteriovorax</taxon>
    </lineage>
</organism>